<feature type="transmembrane region" description="Helical" evidence="1">
    <location>
        <begin position="72"/>
        <end position="95"/>
    </location>
</feature>
<proteinExistence type="predicted"/>
<keyword evidence="1" id="KW-1133">Transmembrane helix</keyword>
<keyword evidence="1" id="KW-0812">Transmembrane</keyword>
<feature type="transmembrane region" description="Helical" evidence="1">
    <location>
        <begin position="160"/>
        <end position="182"/>
    </location>
</feature>
<comment type="caution">
    <text evidence="2">The sequence shown here is derived from an EMBL/GenBank/DDBJ whole genome shotgun (WGS) entry which is preliminary data.</text>
</comment>
<reference evidence="2 3" key="1">
    <citation type="submission" date="2020-01" db="EMBL/GenBank/DDBJ databases">
        <title>Microvirga sp. nov., an arsenate reduction bacterium isolated from Tibet hotspring sediments.</title>
        <authorList>
            <person name="Yuan C.-G."/>
        </authorList>
    </citation>
    <scope>NUCLEOTIDE SEQUENCE [LARGE SCALE GENOMIC DNA]</scope>
    <source>
        <strain evidence="2 3">SYSU G3D203</strain>
    </source>
</reference>
<keyword evidence="1" id="KW-0472">Membrane</keyword>
<name>A0ABW9YSF3_9HYPH</name>
<feature type="transmembrane region" description="Helical" evidence="1">
    <location>
        <begin position="132"/>
        <end position="154"/>
    </location>
</feature>
<feature type="transmembrane region" description="Helical" evidence="1">
    <location>
        <begin position="21"/>
        <end position="37"/>
    </location>
</feature>
<dbReference type="Proteomes" id="UP000818323">
    <property type="component" value="Unassembled WGS sequence"/>
</dbReference>
<feature type="transmembrane region" description="Helical" evidence="1">
    <location>
        <begin position="107"/>
        <end position="125"/>
    </location>
</feature>
<evidence type="ECO:0000313" key="3">
    <source>
        <dbReference type="Proteomes" id="UP000818323"/>
    </source>
</evidence>
<keyword evidence="3" id="KW-1185">Reference proteome</keyword>
<sequence>MAGHTGNHGGRRGHLWRRAPWIAAAFLLLLPLVAMLFTDEMDWDETDFIVFGAMLFGACGAWELAARMTANIAYRAAVAVALAAAFILVWMNLAVGIVGSEDNPANLIYAGVLAVALLGSLMARFRPGGMALTLAATALAQTLAGAIAVLAGWGSTGANWPRVIVVLTAFFAALWLLSAWLFRRAGRGEVTADAVR</sequence>
<organism evidence="2 3">
    <name type="scientific">Microvirga arsenatis</name>
    <dbReference type="NCBI Taxonomy" id="2692265"/>
    <lineage>
        <taxon>Bacteria</taxon>
        <taxon>Pseudomonadati</taxon>
        <taxon>Pseudomonadota</taxon>
        <taxon>Alphaproteobacteria</taxon>
        <taxon>Hyphomicrobiales</taxon>
        <taxon>Methylobacteriaceae</taxon>
        <taxon>Microvirga</taxon>
    </lineage>
</organism>
<evidence type="ECO:0000256" key="1">
    <source>
        <dbReference type="SAM" id="Phobius"/>
    </source>
</evidence>
<protein>
    <submittedName>
        <fullName evidence="2">Uncharacterized protein</fullName>
    </submittedName>
</protein>
<evidence type="ECO:0000313" key="2">
    <source>
        <dbReference type="EMBL" id="NBJ23244.1"/>
    </source>
</evidence>
<accession>A0ABW9YSF3</accession>
<feature type="transmembrane region" description="Helical" evidence="1">
    <location>
        <begin position="49"/>
        <end position="65"/>
    </location>
</feature>
<dbReference type="EMBL" id="JAAAXJ010000001">
    <property type="protein sequence ID" value="NBJ23244.1"/>
    <property type="molecule type" value="Genomic_DNA"/>
</dbReference>
<gene>
    <name evidence="2" type="ORF">GR303_02565</name>
</gene>